<dbReference type="EnsemblBacteria" id="AAP99897">
    <property type="protein sequence ID" value="AAP99897"/>
    <property type="gene ID" value="Pro_0853"/>
</dbReference>
<evidence type="ECO:0000256" key="4">
    <source>
        <dbReference type="ARBA" id="ARBA00022755"/>
    </source>
</evidence>
<keyword evidence="5 6" id="KW-0067">ATP-binding</keyword>
<gene>
    <name evidence="6 7" type="primary">purS</name>
    <name evidence="7" type="ordered locus">Pro_0853</name>
</gene>
<keyword evidence="8" id="KW-1185">Reference proteome</keyword>
<evidence type="ECO:0000256" key="2">
    <source>
        <dbReference type="ARBA" id="ARBA00022598"/>
    </source>
</evidence>
<dbReference type="Pfam" id="PF02700">
    <property type="entry name" value="PurS"/>
    <property type="match status" value="1"/>
</dbReference>
<dbReference type="InterPro" id="IPR036604">
    <property type="entry name" value="PurS-like_sf"/>
</dbReference>
<dbReference type="HAMAP" id="MF_01926">
    <property type="entry name" value="PurS"/>
    <property type="match status" value="1"/>
</dbReference>
<dbReference type="Proteomes" id="UP000001420">
    <property type="component" value="Chromosome"/>
</dbReference>
<comment type="pathway">
    <text evidence="6">Purine metabolism; IMP biosynthesis via de novo pathway; 5-amino-1-(5-phospho-D-ribosyl)imidazole from N(2)-formyl-N(1)-(5-phospho-D-ribosyl)glycinamide: step 1/2.</text>
</comment>
<dbReference type="EC" id="6.3.5.3" evidence="6"/>
<evidence type="ECO:0000313" key="7">
    <source>
        <dbReference type="EMBL" id="AAP99897.1"/>
    </source>
</evidence>
<evidence type="ECO:0000313" key="8">
    <source>
        <dbReference type="Proteomes" id="UP000001420"/>
    </source>
</evidence>
<name>Q7VC89_PROMA</name>
<keyword evidence="4 6" id="KW-0658">Purine biosynthesis</keyword>
<comment type="subcellular location">
    <subcellularLocation>
        <location evidence="6">Cytoplasm</location>
    </subcellularLocation>
</comment>
<accession>Q7VC89</accession>
<comment type="catalytic activity">
    <reaction evidence="6">
        <text>N(2)-formyl-N(1)-(5-phospho-beta-D-ribosyl)glycinamide + L-glutamine + ATP + H2O = 2-formamido-N(1)-(5-O-phospho-beta-D-ribosyl)acetamidine + L-glutamate + ADP + phosphate + H(+)</text>
        <dbReference type="Rhea" id="RHEA:17129"/>
        <dbReference type="ChEBI" id="CHEBI:15377"/>
        <dbReference type="ChEBI" id="CHEBI:15378"/>
        <dbReference type="ChEBI" id="CHEBI:29985"/>
        <dbReference type="ChEBI" id="CHEBI:30616"/>
        <dbReference type="ChEBI" id="CHEBI:43474"/>
        <dbReference type="ChEBI" id="CHEBI:58359"/>
        <dbReference type="ChEBI" id="CHEBI:147286"/>
        <dbReference type="ChEBI" id="CHEBI:147287"/>
        <dbReference type="ChEBI" id="CHEBI:456216"/>
        <dbReference type="EC" id="6.3.5.3"/>
    </reaction>
</comment>
<dbReference type="KEGG" id="pma:Pro_0853"/>
<dbReference type="PANTHER" id="PTHR34696">
    <property type="entry name" value="PHOSPHORIBOSYLFORMYLGLYCINAMIDINE SYNTHASE SUBUNIT PURS"/>
    <property type="match status" value="1"/>
</dbReference>
<keyword evidence="3 6" id="KW-0547">Nucleotide-binding</keyword>
<dbReference type="PATRIC" id="fig|167539.5.peg.902"/>
<dbReference type="Gene3D" id="3.30.1280.10">
    <property type="entry name" value="Phosphoribosylformylglycinamidine synthase subunit PurS"/>
    <property type="match status" value="1"/>
</dbReference>
<dbReference type="SUPFAM" id="SSF82697">
    <property type="entry name" value="PurS-like"/>
    <property type="match status" value="1"/>
</dbReference>
<evidence type="ECO:0000256" key="1">
    <source>
        <dbReference type="ARBA" id="ARBA00022490"/>
    </source>
</evidence>
<reference evidence="7 8" key="1">
    <citation type="journal article" date="2003" name="Proc. Natl. Acad. Sci. U.S.A.">
        <title>Genome sequence of the cyanobacterium Prochlorococcus marinus SS120, a nearly minimal oxyphototrophic genome.</title>
        <authorList>
            <person name="Dufresne A."/>
            <person name="Salanoubat M."/>
            <person name="Partensky F."/>
            <person name="Artiguenave F."/>
            <person name="Axmann I.M."/>
            <person name="Barbe V."/>
            <person name="Duprat S."/>
            <person name="Galperin M.Y."/>
            <person name="Koonin E.V."/>
            <person name="Le Gall F."/>
            <person name="Makarova K.S."/>
            <person name="Ostrowski M."/>
            <person name="Oztas S."/>
            <person name="Robert C."/>
            <person name="Rogozin I.B."/>
            <person name="Scanlan D.J."/>
            <person name="Tandeau de Marsac N."/>
            <person name="Weissenbach J."/>
            <person name="Wincker P."/>
            <person name="Wolf Y.I."/>
            <person name="Hess W.R."/>
        </authorList>
    </citation>
    <scope>NUCLEOTIDE SEQUENCE [LARGE SCALE GENOMIC DNA]</scope>
    <source>
        <strain evidence="8">SARG / CCMP1375 / SS120</strain>
    </source>
</reference>
<dbReference type="GO" id="GO:0005737">
    <property type="term" value="C:cytoplasm"/>
    <property type="evidence" value="ECO:0007669"/>
    <property type="project" value="UniProtKB-SubCell"/>
</dbReference>
<dbReference type="OrthoDB" id="9799101at2"/>
<evidence type="ECO:0000256" key="5">
    <source>
        <dbReference type="ARBA" id="ARBA00022840"/>
    </source>
</evidence>
<comment type="function">
    <text evidence="6">Part of the phosphoribosylformylglycinamidine synthase complex involved in the purines biosynthetic pathway. Catalyzes the ATP-dependent conversion of formylglycinamide ribonucleotide (FGAR) and glutamine to yield formylglycinamidine ribonucleotide (FGAM) and glutamate. The FGAM synthase complex is composed of three subunits. PurQ produces an ammonia molecule by converting glutamine to glutamate. PurL transfers the ammonia molecule to FGAR to form FGAM in an ATP-dependent manner. PurS interacts with PurQ and PurL and is thought to assist in the transfer of the ammonia molecule from PurQ to PurL.</text>
</comment>
<keyword evidence="1 6" id="KW-0963">Cytoplasm</keyword>
<sequence>MPNFKAKVQVSLRPSVLDPAGEAAKSAAIKLGVKGISKVRIGKAIDIEIEAPNKQDAIEQVEILSDRLLSNPVIENWSLQLDSAYSSNHD</sequence>
<dbReference type="NCBIfam" id="NF004630">
    <property type="entry name" value="PRK05974.1"/>
    <property type="match status" value="1"/>
</dbReference>
<protein>
    <recommendedName>
        <fullName evidence="6">Phosphoribosylformylglycinamidine synthase subunit PurS</fullName>
        <shortName evidence="6">FGAM synthase</shortName>
        <ecNumber evidence="6">6.3.5.3</ecNumber>
    </recommendedName>
    <alternativeName>
        <fullName evidence="6">Formylglycinamide ribonucleotide amidotransferase subunit III</fullName>
        <shortName evidence="6">FGAR amidotransferase III</shortName>
        <shortName evidence="6">FGAR-AT III</shortName>
    </alternativeName>
    <alternativeName>
        <fullName evidence="6">Phosphoribosylformylglycinamidine synthase subunit III</fullName>
    </alternativeName>
</protein>
<proteinExistence type="inferred from homology"/>
<dbReference type="STRING" id="167539.Pro_0853"/>
<dbReference type="PANTHER" id="PTHR34696:SF1">
    <property type="entry name" value="PHOSPHORIBOSYLFORMYLGLYCINAMIDINE SYNTHASE SUBUNIT PURS"/>
    <property type="match status" value="1"/>
</dbReference>
<keyword evidence="2 6" id="KW-0436">Ligase</keyword>
<dbReference type="EMBL" id="AE017126">
    <property type="protein sequence ID" value="AAP99897.1"/>
    <property type="molecule type" value="Genomic_DNA"/>
</dbReference>
<dbReference type="RefSeq" id="WP_011125005.1">
    <property type="nucleotide sequence ID" value="NC_005042.1"/>
</dbReference>
<comment type="subunit">
    <text evidence="6">Part of the FGAM synthase complex composed of 1 PurL, 1 PurQ and 2 PurS subunits.</text>
</comment>
<dbReference type="GO" id="GO:0006189">
    <property type="term" value="P:'de novo' IMP biosynthetic process"/>
    <property type="evidence" value="ECO:0007669"/>
    <property type="project" value="UniProtKB-UniRule"/>
</dbReference>
<dbReference type="HOGENOM" id="CLU_164833_0_0_3"/>
<evidence type="ECO:0000256" key="6">
    <source>
        <dbReference type="HAMAP-Rule" id="MF_01926"/>
    </source>
</evidence>
<dbReference type="InterPro" id="IPR003850">
    <property type="entry name" value="PurS"/>
</dbReference>
<dbReference type="eggNOG" id="COG1828">
    <property type="taxonomic scope" value="Bacteria"/>
</dbReference>
<organism evidence="7 8">
    <name type="scientific">Prochlorococcus marinus (strain SARG / CCMP1375 / SS120)</name>
    <dbReference type="NCBI Taxonomy" id="167539"/>
    <lineage>
        <taxon>Bacteria</taxon>
        <taxon>Bacillati</taxon>
        <taxon>Cyanobacteriota</taxon>
        <taxon>Cyanophyceae</taxon>
        <taxon>Synechococcales</taxon>
        <taxon>Prochlorococcaceae</taxon>
        <taxon>Prochlorococcus</taxon>
    </lineage>
</organism>
<dbReference type="NCBIfam" id="TIGR00302">
    <property type="entry name" value="phosphoribosylformylglycinamidine synthase subunit PurS"/>
    <property type="match status" value="1"/>
</dbReference>
<dbReference type="GO" id="GO:0004642">
    <property type="term" value="F:phosphoribosylformylglycinamidine synthase activity"/>
    <property type="evidence" value="ECO:0007669"/>
    <property type="project" value="UniProtKB-UniRule"/>
</dbReference>
<dbReference type="GO" id="GO:0005524">
    <property type="term" value="F:ATP binding"/>
    <property type="evidence" value="ECO:0007669"/>
    <property type="project" value="UniProtKB-UniRule"/>
</dbReference>
<dbReference type="UniPathway" id="UPA00074">
    <property type="reaction ID" value="UER00128"/>
</dbReference>
<comment type="similarity">
    <text evidence="6">Belongs to the PurS family.</text>
</comment>
<evidence type="ECO:0000256" key="3">
    <source>
        <dbReference type="ARBA" id="ARBA00022741"/>
    </source>
</evidence>
<dbReference type="AlphaFoldDB" id="Q7VC89"/>